<comment type="caution">
    <text evidence="1">The sequence shown here is derived from an EMBL/GenBank/DDBJ whole genome shotgun (WGS) entry which is preliminary data.</text>
</comment>
<sequence length="125" mass="14089">MASVIVYTHIHINVYGELADRDAILNTIDTRCRVAASEKQLLCRASTERRRKSPRKPIAQLKPYPKANTNELHPTRSQAAAVTKLNKLESLLEFNIKRKYPSPQRGDQAGRPVSVLNVVTAWTIL</sequence>
<keyword evidence="2" id="KW-1185">Reference proteome</keyword>
<reference evidence="1 2" key="1">
    <citation type="journal article" date="2022" name="Genome Biol. Evol.">
        <title>The Spruce Budworm Genome: Reconstructing the Evolutionary History of Antifreeze Proteins.</title>
        <authorList>
            <person name="Beliveau C."/>
            <person name="Gagne P."/>
            <person name="Picq S."/>
            <person name="Vernygora O."/>
            <person name="Keeling C.I."/>
            <person name="Pinkney K."/>
            <person name="Doucet D."/>
            <person name="Wen F."/>
            <person name="Johnston J.S."/>
            <person name="Maaroufi H."/>
            <person name="Boyle B."/>
            <person name="Laroche J."/>
            <person name="Dewar K."/>
            <person name="Juretic N."/>
            <person name="Blackburn G."/>
            <person name="Nisole A."/>
            <person name="Brunet B."/>
            <person name="Brandao M."/>
            <person name="Lumley L."/>
            <person name="Duan J."/>
            <person name="Quan G."/>
            <person name="Lucarotti C.J."/>
            <person name="Roe A.D."/>
            <person name="Sperling F.A.H."/>
            <person name="Levesque R.C."/>
            <person name="Cusson M."/>
        </authorList>
    </citation>
    <scope>NUCLEOTIDE SEQUENCE [LARGE SCALE GENOMIC DNA]</scope>
    <source>
        <strain evidence="1">Glfc:IPQL:Cfum</strain>
    </source>
</reference>
<protein>
    <submittedName>
        <fullName evidence="1">Uncharacterized protein</fullName>
    </submittedName>
</protein>
<proteinExistence type="predicted"/>
<gene>
    <name evidence="1" type="ORF">MSG28_014300</name>
</gene>
<evidence type="ECO:0000313" key="1">
    <source>
        <dbReference type="EMBL" id="KAI8423273.1"/>
    </source>
</evidence>
<dbReference type="EMBL" id="CM046125">
    <property type="protein sequence ID" value="KAI8423273.1"/>
    <property type="molecule type" value="Genomic_DNA"/>
</dbReference>
<dbReference type="Proteomes" id="UP001064048">
    <property type="component" value="Chromosome 25"/>
</dbReference>
<accession>A0ACC0JGN4</accession>
<name>A0ACC0JGN4_CHOFU</name>
<evidence type="ECO:0000313" key="2">
    <source>
        <dbReference type="Proteomes" id="UP001064048"/>
    </source>
</evidence>
<organism evidence="1 2">
    <name type="scientific">Choristoneura fumiferana</name>
    <name type="common">Spruce budworm moth</name>
    <name type="synonym">Archips fumiferana</name>
    <dbReference type="NCBI Taxonomy" id="7141"/>
    <lineage>
        <taxon>Eukaryota</taxon>
        <taxon>Metazoa</taxon>
        <taxon>Ecdysozoa</taxon>
        <taxon>Arthropoda</taxon>
        <taxon>Hexapoda</taxon>
        <taxon>Insecta</taxon>
        <taxon>Pterygota</taxon>
        <taxon>Neoptera</taxon>
        <taxon>Endopterygota</taxon>
        <taxon>Lepidoptera</taxon>
        <taxon>Glossata</taxon>
        <taxon>Ditrysia</taxon>
        <taxon>Tortricoidea</taxon>
        <taxon>Tortricidae</taxon>
        <taxon>Tortricinae</taxon>
        <taxon>Choristoneura</taxon>
    </lineage>
</organism>